<gene>
    <name evidence="3" type="ORF">H9Q76_00685</name>
</gene>
<proteinExistence type="predicted"/>
<dbReference type="Pfam" id="PF04892">
    <property type="entry name" value="VanZ"/>
    <property type="match status" value="1"/>
</dbReference>
<evidence type="ECO:0000256" key="1">
    <source>
        <dbReference type="SAM" id="Phobius"/>
    </source>
</evidence>
<dbReference type="InterPro" id="IPR006976">
    <property type="entry name" value="VanZ-like"/>
</dbReference>
<feature type="transmembrane region" description="Helical" evidence="1">
    <location>
        <begin position="47"/>
        <end position="67"/>
    </location>
</feature>
<sequence>MDLNQIFIKYYPEWTAFEAVVFFSVLIGVTAILLIQVLRKHIRWVRAVSVLLLVTYLMLVFGSTVFMRQPGTRQAEYEWFWSWKVVYHAFEEGYTHSLFWEILLNIALFVPIGALLPLASGRKRGIWLALVTGILISTSIEGLQLWLCRGLFEFDDIFDNTLGCVLGQAVIGNPVTYLLMKISAPPKCKN</sequence>
<dbReference type="PANTHER" id="PTHR36834:SF1">
    <property type="entry name" value="INTEGRAL MEMBRANE PROTEIN"/>
    <property type="match status" value="1"/>
</dbReference>
<reference evidence="3 4" key="1">
    <citation type="submission" date="2020-08" db="EMBL/GenBank/DDBJ databases">
        <authorList>
            <person name="Liu C."/>
            <person name="Sun Q."/>
        </authorList>
    </citation>
    <scope>NUCLEOTIDE SEQUENCE [LARGE SCALE GENOMIC DNA]</scope>
    <source>
        <strain evidence="3 4">NSJ-4</strain>
    </source>
</reference>
<keyword evidence="1" id="KW-0812">Transmembrane</keyword>
<accession>A0A7G9FMS8</accession>
<keyword evidence="1" id="KW-0472">Membrane</keyword>
<dbReference type="KEGG" id="wcp:H9Q76_00685"/>
<dbReference type="RefSeq" id="WP_249321355.1">
    <property type="nucleotide sequence ID" value="NZ_CP060632.1"/>
</dbReference>
<organism evidence="3 4">
    <name type="scientific">Wujia chipingensis</name>
    <dbReference type="NCBI Taxonomy" id="2763670"/>
    <lineage>
        <taxon>Bacteria</taxon>
        <taxon>Bacillati</taxon>
        <taxon>Bacillota</taxon>
        <taxon>Clostridia</taxon>
        <taxon>Lachnospirales</taxon>
        <taxon>Lachnospiraceae</taxon>
        <taxon>Wujia</taxon>
    </lineage>
</organism>
<dbReference type="AlphaFoldDB" id="A0A7G9FMS8"/>
<keyword evidence="1" id="KW-1133">Transmembrane helix</keyword>
<evidence type="ECO:0000313" key="4">
    <source>
        <dbReference type="Proteomes" id="UP000515819"/>
    </source>
</evidence>
<evidence type="ECO:0000313" key="3">
    <source>
        <dbReference type="EMBL" id="QNL99859.1"/>
    </source>
</evidence>
<keyword evidence="4" id="KW-1185">Reference proteome</keyword>
<dbReference type="PANTHER" id="PTHR36834">
    <property type="entry name" value="MEMBRANE PROTEIN-RELATED"/>
    <property type="match status" value="1"/>
</dbReference>
<feature type="transmembrane region" description="Helical" evidence="1">
    <location>
        <begin position="14"/>
        <end position="35"/>
    </location>
</feature>
<dbReference type="Proteomes" id="UP000515819">
    <property type="component" value="Chromosome"/>
</dbReference>
<dbReference type="EMBL" id="CP060632">
    <property type="protein sequence ID" value="QNL99859.1"/>
    <property type="molecule type" value="Genomic_DNA"/>
</dbReference>
<protein>
    <submittedName>
        <fullName evidence="3">VanZ family protein</fullName>
    </submittedName>
</protein>
<feature type="domain" description="VanZ-like" evidence="2">
    <location>
        <begin position="54"/>
        <end position="170"/>
    </location>
</feature>
<name>A0A7G9FMS8_9FIRM</name>
<dbReference type="InterPro" id="IPR053150">
    <property type="entry name" value="Teicoplanin_resist-assoc"/>
</dbReference>
<feature type="transmembrane region" description="Helical" evidence="1">
    <location>
        <begin position="98"/>
        <end position="119"/>
    </location>
</feature>
<evidence type="ECO:0000259" key="2">
    <source>
        <dbReference type="Pfam" id="PF04892"/>
    </source>
</evidence>
<feature type="transmembrane region" description="Helical" evidence="1">
    <location>
        <begin position="126"/>
        <end position="147"/>
    </location>
</feature>